<evidence type="ECO:0000259" key="13">
    <source>
        <dbReference type="Pfam" id="PF06974"/>
    </source>
</evidence>
<feature type="domain" description="O-acyltransferase WSD1 C-terminal" evidence="13">
    <location>
        <begin position="322"/>
        <end position="468"/>
    </location>
</feature>
<dbReference type="GO" id="GO:0001666">
    <property type="term" value="P:response to hypoxia"/>
    <property type="evidence" value="ECO:0007669"/>
    <property type="project" value="TreeGrafter"/>
</dbReference>
<evidence type="ECO:0000256" key="11">
    <source>
        <dbReference type="SAM" id="MobiDB-lite"/>
    </source>
</evidence>
<evidence type="ECO:0000256" key="7">
    <source>
        <dbReference type="ARBA" id="ARBA00022798"/>
    </source>
</evidence>
<dbReference type="GO" id="GO:0005886">
    <property type="term" value="C:plasma membrane"/>
    <property type="evidence" value="ECO:0007669"/>
    <property type="project" value="TreeGrafter"/>
</dbReference>
<proteinExistence type="inferred from homology"/>
<feature type="compositionally biased region" description="Low complexity" evidence="11">
    <location>
        <begin position="224"/>
        <end position="237"/>
    </location>
</feature>
<gene>
    <name evidence="14" type="ORF">AO501_11255</name>
</gene>
<evidence type="ECO:0000256" key="8">
    <source>
        <dbReference type="ARBA" id="ARBA00023098"/>
    </source>
</evidence>
<feature type="region of interest" description="Disordered" evidence="11">
    <location>
        <begin position="480"/>
        <end position="501"/>
    </location>
</feature>
<keyword evidence="6" id="KW-0808">Transferase</keyword>
<dbReference type="InterPro" id="IPR009721">
    <property type="entry name" value="O-acyltransferase_WSD1_C"/>
</dbReference>
<comment type="caution">
    <text evidence="14">The sequence shown here is derived from an EMBL/GenBank/DDBJ whole genome shotgun (WGS) entry which is preliminary data.</text>
</comment>
<dbReference type="InterPro" id="IPR004255">
    <property type="entry name" value="O-acyltransferase_WSD1_N"/>
</dbReference>
<evidence type="ECO:0000256" key="6">
    <source>
        <dbReference type="ARBA" id="ARBA00022679"/>
    </source>
</evidence>
<comment type="pathway">
    <text evidence="1">Glycerolipid metabolism; triacylglycerol biosynthesis.</text>
</comment>
<dbReference type="PANTHER" id="PTHR31650:SF1">
    <property type="entry name" value="WAX ESTER SYNTHASE_DIACYLGLYCEROL ACYLTRANSFERASE 4-RELATED"/>
    <property type="match status" value="1"/>
</dbReference>
<comment type="catalytic activity">
    <reaction evidence="10">
        <text>an acyl-CoA + a 1,2-diacyl-sn-glycerol = a triacyl-sn-glycerol + CoA</text>
        <dbReference type="Rhea" id="RHEA:10868"/>
        <dbReference type="ChEBI" id="CHEBI:17815"/>
        <dbReference type="ChEBI" id="CHEBI:57287"/>
        <dbReference type="ChEBI" id="CHEBI:58342"/>
        <dbReference type="ChEBI" id="CHEBI:64615"/>
        <dbReference type="EC" id="2.3.1.20"/>
    </reaction>
</comment>
<dbReference type="GO" id="GO:0071731">
    <property type="term" value="P:response to nitric oxide"/>
    <property type="evidence" value="ECO:0007669"/>
    <property type="project" value="TreeGrafter"/>
</dbReference>
<evidence type="ECO:0000256" key="5">
    <source>
        <dbReference type="ARBA" id="ARBA00022516"/>
    </source>
</evidence>
<feature type="region of interest" description="Disordered" evidence="11">
    <location>
        <begin position="216"/>
        <end position="242"/>
    </location>
</feature>
<dbReference type="GO" id="GO:0051701">
    <property type="term" value="P:biological process involved in interaction with host"/>
    <property type="evidence" value="ECO:0007669"/>
    <property type="project" value="TreeGrafter"/>
</dbReference>
<reference evidence="14 15" key="1">
    <citation type="submission" date="2015-10" db="EMBL/GenBank/DDBJ databases">
        <title>Mycobacterium gordonae draft genome assembly.</title>
        <authorList>
            <person name="Ustinova V."/>
            <person name="Smirnova T."/>
            <person name="Blagodatskikh K."/>
            <person name="Varlamov D."/>
            <person name="Larionova E."/>
            <person name="Chernousova L."/>
        </authorList>
    </citation>
    <scope>NUCLEOTIDE SEQUENCE [LARGE SCALE GENOMIC DNA]</scope>
    <source>
        <strain evidence="14 15">CTRI 14-8773</strain>
    </source>
</reference>
<evidence type="ECO:0000259" key="12">
    <source>
        <dbReference type="Pfam" id="PF03007"/>
    </source>
</evidence>
<dbReference type="Pfam" id="PF03007">
    <property type="entry name" value="WS_DGAT_cat"/>
    <property type="match status" value="1"/>
</dbReference>
<dbReference type="Pfam" id="PF06974">
    <property type="entry name" value="WS_DGAT_C"/>
    <property type="match status" value="1"/>
</dbReference>
<organism evidence="14 15">
    <name type="scientific">Mycobacterium gordonae</name>
    <dbReference type="NCBI Taxonomy" id="1778"/>
    <lineage>
        <taxon>Bacteria</taxon>
        <taxon>Bacillati</taxon>
        <taxon>Actinomycetota</taxon>
        <taxon>Actinomycetes</taxon>
        <taxon>Mycobacteriales</taxon>
        <taxon>Mycobacteriaceae</taxon>
        <taxon>Mycobacterium</taxon>
    </lineage>
</organism>
<sequence>MVTRLSGPAALSLQTEGPSTPAHSVAIIILDGSDRLSHQSLHQLVVSSLPRLARFRSRLVTKPLGIGHPVWAEIADYDPSEHIHRATAPAPGGRAELARLVAELSSGHRECRERLWEAWTVDGLADGRWALVVRMSPVLNDRFAGWGSVWPRLLSRGPHLGVVDDLPTEPSLGTAPSVGELVIDMVTEIVENQVTGAWLIAETVLGALQTAHGRLLGADRRRSTPTSSQPTRPTPQTAFNSPLTKRRAVAFTTLSLADVRAVSKAFGGSDTNVMLAACTLSLRAWLRRQDQLPADPLSMRIPFELPARDPARVGRTLSVGRLRLPVHLDDPVQVLAILHTATERLNTVRRGTDESSYSAVDFMAITSLVPPNIARVAMQLYTRCGLRRLFEPTCHGSISYVVVGPTPAYCAGSRVAGVHALSPLAESSGLNIAFTARGDELDVSVYACPDNVPAIDDIATGIVDSIKVLLAAAQDSPRGQGRSVVTEMASHPANRSRGRTY</sequence>
<keyword evidence="5" id="KW-0444">Lipid biosynthesis</keyword>
<protein>
    <recommendedName>
        <fullName evidence="4">diacylglycerol O-acyltransferase</fullName>
        <ecNumber evidence="4">2.3.1.20</ecNumber>
    </recommendedName>
</protein>
<dbReference type="Proteomes" id="UP000051677">
    <property type="component" value="Unassembled WGS sequence"/>
</dbReference>
<dbReference type="AlphaFoldDB" id="A0A0Q2QBE5"/>
<evidence type="ECO:0000256" key="10">
    <source>
        <dbReference type="ARBA" id="ARBA00048109"/>
    </source>
</evidence>
<keyword evidence="9" id="KW-0012">Acyltransferase</keyword>
<evidence type="ECO:0000256" key="9">
    <source>
        <dbReference type="ARBA" id="ARBA00023315"/>
    </source>
</evidence>
<dbReference type="UniPathway" id="UPA00282"/>
<evidence type="ECO:0000313" key="14">
    <source>
        <dbReference type="EMBL" id="KQH77085.1"/>
    </source>
</evidence>
<evidence type="ECO:0000256" key="4">
    <source>
        <dbReference type="ARBA" id="ARBA00013244"/>
    </source>
</evidence>
<dbReference type="GO" id="GO:0004144">
    <property type="term" value="F:diacylglycerol O-acyltransferase activity"/>
    <property type="evidence" value="ECO:0007669"/>
    <property type="project" value="UniProtKB-EC"/>
</dbReference>
<evidence type="ECO:0000256" key="3">
    <source>
        <dbReference type="ARBA" id="ARBA00009587"/>
    </source>
</evidence>
<keyword evidence="7" id="KW-0319">Glycerol metabolism</keyword>
<evidence type="ECO:0000313" key="15">
    <source>
        <dbReference type="Proteomes" id="UP000051677"/>
    </source>
</evidence>
<keyword evidence="8" id="KW-0443">Lipid metabolism</keyword>
<dbReference type="InterPro" id="IPR045034">
    <property type="entry name" value="O-acyltransferase_WSD1-like"/>
</dbReference>
<evidence type="ECO:0000256" key="2">
    <source>
        <dbReference type="ARBA" id="ARBA00005189"/>
    </source>
</evidence>
<dbReference type="GO" id="GO:0019432">
    <property type="term" value="P:triglyceride biosynthetic process"/>
    <property type="evidence" value="ECO:0007669"/>
    <property type="project" value="UniProtKB-UniPathway"/>
</dbReference>
<evidence type="ECO:0000256" key="1">
    <source>
        <dbReference type="ARBA" id="ARBA00004771"/>
    </source>
</evidence>
<feature type="domain" description="O-acyltransferase WSD1-like N-terminal" evidence="12">
    <location>
        <begin position="7"/>
        <end position="269"/>
    </location>
</feature>
<accession>A0A0Q2QBE5</accession>
<comment type="pathway">
    <text evidence="2">Lipid metabolism.</text>
</comment>
<dbReference type="OrthoDB" id="4751343at2"/>
<dbReference type="GO" id="GO:0006071">
    <property type="term" value="P:glycerol metabolic process"/>
    <property type="evidence" value="ECO:0007669"/>
    <property type="project" value="UniProtKB-KW"/>
</dbReference>
<name>A0A0Q2QBE5_MYCGO</name>
<comment type="similarity">
    <text evidence="3">Belongs to the long-chain O-acyltransferase family.</text>
</comment>
<dbReference type="PANTHER" id="PTHR31650">
    <property type="entry name" value="O-ACYLTRANSFERASE (WSD1-LIKE) FAMILY PROTEIN"/>
    <property type="match status" value="1"/>
</dbReference>
<dbReference type="EMBL" id="LKTM01000339">
    <property type="protein sequence ID" value="KQH77085.1"/>
    <property type="molecule type" value="Genomic_DNA"/>
</dbReference>
<dbReference type="EC" id="2.3.1.20" evidence="4"/>